<evidence type="ECO:0000313" key="7">
    <source>
        <dbReference type="EMBL" id="TWH05090.1"/>
    </source>
</evidence>
<keyword evidence="7" id="KW-0223">Dioxygenase</keyword>
<comment type="caution">
    <text evidence="7">The sequence shown here is derived from an EMBL/GenBank/DDBJ whole genome shotgun (WGS) entry which is preliminary data.</text>
</comment>
<dbReference type="PANTHER" id="PTHR21266:SF60">
    <property type="entry name" value="3-KETOSTEROID-9-ALPHA-MONOOXYGENASE, OXYGENASE COMPONENT"/>
    <property type="match status" value="1"/>
</dbReference>
<evidence type="ECO:0000259" key="6">
    <source>
        <dbReference type="PROSITE" id="PS51296"/>
    </source>
</evidence>
<dbReference type="GO" id="GO:0051213">
    <property type="term" value="F:dioxygenase activity"/>
    <property type="evidence" value="ECO:0007669"/>
    <property type="project" value="UniProtKB-KW"/>
</dbReference>
<dbReference type="InterPro" id="IPR036922">
    <property type="entry name" value="Rieske_2Fe-2S_sf"/>
</dbReference>
<dbReference type="SUPFAM" id="SSF55961">
    <property type="entry name" value="Bet v1-like"/>
    <property type="match status" value="1"/>
</dbReference>
<keyword evidence="3" id="KW-0560">Oxidoreductase</keyword>
<evidence type="ECO:0000256" key="4">
    <source>
        <dbReference type="ARBA" id="ARBA00023004"/>
    </source>
</evidence>
<sequence length="335" mass="38022">MTWHPDLYRHWYAVARTGEVGERPLAVTLLDTHIALARAGDGWIALEDRCPHRHVPLSAGCVADGQLRCPYHGWSFDREGRLRHLPGLPAHAPLPGVKVRSFPVVECDGFLWLRPGTEGEPAPPELVRGTDPATRRFQWRTTWKAHVLDAMENFLDPMHTHFVHPGLVRVESRRVAARARFQATSEGFTVDYRGTPKQSGLLYRLFESERTMERAWFAAPGSARLEYRYANGSRILFDLHFSPRDAGSTEVFVGLHVEGRRAPAWAIRLLAWPLLKKVNDQDVRMLELQAGNLARFGRRRGASTPIDVVRPALDRFWSEGRLPAPGECFEVEMML</sequence>
<keyword evidence="2" id="KW-0479">Metal-binding</keyword>
<name>A0A562D6C2_9GAMM</name>
<proteinExistence type="predicted"/>
<dbReference type="EMBL" id="VLJS01000096">
    <property type="protein sequence ID" value="TWH05090.1"/>
    <property type="molecule type" value="Genomic_DNA"/>
</dbReference>
<dbReference type="SUPFAM" id="SSF50022">
    <property type="entry name" value="ISP domain"/>
    <property type="match status" value="1"/>
</dbReference>
<evidence type="ECO:0000256" key="2">
    <source>
        <dbReference type="ARBA" id="ARBA00022723"/>
    </source>
</evidence>
<dbReference type="Gene3D" id="3.90.380.10">
    <property type="entry name" value="Naphthalene 1,2-dioxygenase Alpha Subunit, Chain A, domain 1"/>
    <property type="match status" value="1"/>
</dbReference>
<dbReference type="Pfam" id="PF00355">
    <property type="entry name" value="Rieske"/>
    <property type="match status" value="1"/>
</dbReference>
<dbReference type="RefSeq" id="WP_028915247.1">
    <property type="nucleotide sequence ID" value="NZ_VLJS01000096.1"/>
</dbReference>
<accession>A0A562D6C2</accession>
<evidence type="ECO:0000256" key="3">
    <source>
        <dbReference type="ARBA" id="ARBA00023002"/>
    </source>
</evidence>
<evidence type="ECO:0000256" key="1">
    <source>
        <dbReference type="ARBA" id="ARBA00022714"/>
    </source>
</evidence>
<dbReference type="GO" id="GO:0046872">
    <property type="term" value="F:metal ion binding"/>
    <property type="evidence" value="ECO:0007669"/>
    <property type="project" value="UniProtKB-KW"/>
</dbReference>
<dbReference type="InterPro" id="IPR044043">
    <property type="entry name" value="VanA_C_cat"/>
</dbReference>
<dbReference type="GO" id="GO:0051537">
    <property type="term" value="F:2 iron, 2 sulfur cluster binding"/>
    <property type="evidence" value="ECO:0007669"/>
    <property type="project" value="UniProtKB-KW"/>
</dbReference>
<evidence type="ECO:0000256" key="5">
    <source>
        <dbReference type="ARBA" id="ARBA00023014"/>
    </source>
</evidence>
<reference evidence="7 8" key="1">
    <citation type="submission" date="2019-07" db="EMBL/GenBank/DDBJ databases">
        <title>Genome sequencing of lignin-degrading bacterial isolates.</title>
        <authorList>
            <person name="Gladden J."/>
        </authorList>
    </citation>
    <scope>NUCLEOTIDE SEQUENCE [LARGE SCALE GENOMIC DNA]</scope>
    <source>
        <strain evidence="7 8">J19</strain>
    </source>
</reference>
<keyword evidence="1" id="KW-0001">2Fe-2S</keyword>
<feature type="domain" description="Rieske" evidence="6">
    <location>
        <begin position="11"/>
        <end position="113"/>
    </location>
</feature>
<evidence type="ECO:0000313" key="8">
    <source>
        <dbReference type="Proteomes" id="UP000321583"/>
    </source>
</evidence>
<dbReference type="AlphaFoldDB" id="A0A562D6C2"/>
<dbReference type="PROSITE" id="PS51296">
    <property type="entry name" value="RIESKE"/>
    <property type="match status" value="1"/>
</dbReference>
<dbReference type="Gene3D" id="2.102.10.10">
    <property type="entry name" value="Rieske [2Fe-2S] iron-sulphur domain"/>
    <property type="match status" value="1"/>
</dbReference>
<dbReference type="OrthoDB" id="9769355at2"/>
<protein>
    <submittedName>
        <fullName evidence="7">Phenylpropionate dioxygenase-like ring-hydroxylating dioxygenase large terminal subunit</fullName>
    </submittedName>
</protein>
<keyword evidence="4" id="KW-0408">Iron</keyword>
<dbReference type="InterPro" id="IPR050584">
    <property type="entry name" value="Cholesterol_7-desaturase"/>
</dbReference>
<dbReference type="Pfam" id="PF19112">
    <property type="entry name" value="VanA_C"/>
    <property type="match status" value="1"/>
</dbReference>
<organism evidence="7 8">
    <name type="scientific">Pseudoxanthomonas taiwanensis J19</name>
    <dbReference type="NCBI Taxonomy" id="935569"/>
    <lineage>
        <taxon>Bacteria</taxon>
        <taxon>Pseudomonadati</taxon>
        <taxon>Pseudomonadota</taxon>
        <taxon>Gammaproteobacteria</taxon>
        <taxon>Lysobacterales</taxon>
        <taxon>Lysobacteraceae</taxon>
        <taxon>Pseudoxanthomonas</taxon>
    </lineage>
</organism>
<keyword evidence="8" id="KW-1185">Reference proteome</keyword>
<dbReference type="InterPro" id="IPR017941">
    <property type="entry name" value="Rieske_2Fe-2S"/>
</dbReference>
<keyword evidence="5" id="KW-0411">Iron-sulfur</keyword>
<dbReference type="Proteomes" id="UP000321583">
    <property type="component" value="Unassembled WGS sequence"/>
</dbReference>
<gene>
    <name evidence="7" type="ORF">L613_006400000140</name>
</gene>
<dbReference type="PANTHER" id="PTHR21266">
    <property type="entry name" value="IRON-SULFUR DOMAIN CONTAINING PROTEIN"/>
    <property type="match status" value="1"/>
</dbReference>